<comment type="subcellular location">
    <subcellularLocation>
        <location evidence="1">Cytoplasm</location>
    </subcellularLocation>
</comment>
<dbReference type="InterPro" id="IPR001849">
    <property type="entry name" value="PH_domain"/>
</dbReference>
<gene>
    <name evidence="6" type="ORF">AYI68_g3105</name>
</gene>
<dbReference type="Pfam" id="PF00621">
    <property type="entry name" value="RhoGEF"/>
    <property type="match status" value="2"/>
</dbReference>
<dbReference type="Gene3D" id="2.30.29.30">
    <property type="entry name" value="Pleckstrin-homology domain (PH domain)/Phosphotyrosine-binding domain (PTB)"/>
    <property type="match status" value="1"/>
</dbReference>
<dbReference type="EMBL" id="LSSL01001260">
    <property type="protein sequence ID" value="OLY82766.1"/>
    <property type="molecule type" value="Genomic_DNA"/>
</dbReference>
<feature type="region of interest" description="Disordered" evidence="3">
    <location>
        <begin position="1367"/>
        <end position="1400"/>
    </location>
</feature>
<feature type="domain" description="DH" evidence="5">
    <location>
        <begin position="1220"/>
        <end position="1726"/>
    </location>
</feature>
<feature type="region of interest" description="Disordered" evidence="3">
    <location>
        <begin position="321"/>
        <end position="340"/>
    </location>
</feature>
<dbReference type="InterPro" id="IPR000219">
    <property type="entry name" value="DH_dom"/>
</dbReference>
<keyword evidence="7" id="KW-1185">Reference proteome</keyword>
<dbReference type="Gene3D" id="1.20.900.10">
    <property type="entry name" value="Dbl homology (DH) domain"/>
    <property type="match status" value="2"/>
</dbReference>
<feature type="domain" description="PH" evidence="4">
    <location>
        <begin position="1766"/>
        <end position="1869"/>
    </location>
</feature>
<feature type="compositionally biased region" description="Low complexity" evidence="3">
    <location>
        <begin position="1385"/>
        <end position="1395"/>
    </location>
</feature>
<accession>A0A1R0H0V9</accession>
<dbReference type="PROSITE" id="PS50003">
    <property type="entry name" value="PH_DOMAIN"/>
    <property type="match status" value="1"/>
</dbReference>
<feature type="compositionally biased region" description="Polar residues" evidence="3">
    <location>
        <begin position="565"/>
        <end position="587"/>
    </location>
</feature>
<dbReference type="Pfam" id="PF16652">
    <property type="entry name" value="PH_13"/>
    <property type="match status" value="1"/>
</dbReference>
<dbReference type="InterPro" id="IPR035899">
    <property type="entry name" value="DBL_dom_sf"/>
</dbReference>
<evidence type="ECO:0000259" key="4">
    <source>
        <dbReference type="PROSITE" id="PS50003"/>
    </source>
</evidence>
<evidence type="ECO:0000256" key="2">
    <source>
        <dbReference type="ARBA" id="ARBA00022490"/>
    </source>
</evidence>
<dbReference type="SMART" id="SM00233">
    <property type="entry name" value="PH"/>
    <property type="match status" value="1"/>
</dbReference>
<evidence type="ECO:0000259" key="5">
    <source>
        <dbReference type="PROSITE" id="PS50010"/>
    </source>
</evidence>
<dbReference type="PANTHER" id="PTHR46006">
    <property type="entry name" value="RHO GUANINE NUCLEOTIDE EXCHANGE FACTOR AT 64C, ISOFORM A"/>
    <property type="match status" value="1"/>
</dbReference>
<feature type="region of interest" description="Disordered" evidence="3">
    <location>
        <begin position="1105"/>
        <end position="1131"/>
    </location>
</feature>
<dbReference type="STRING" id="133383.A0A1R0H0V9"/>
<proteinExistence type="predicted"/>
<dbReference type="GO" id="GO:0005737">
    <property type="term" value="C:cytoplasm"/>
    <property type="evidence" value="ECO:0007669"/>
    <property type="project" value="UniProtKB-SubCell"/>
</dbReference>
<sequence>MEHPNESPVFKRAQDHEYPHNEVSLPFLEKHSSIERSKHRSTRGKLRYNYSNKGKNLARNPTIVLKDAFEPHSLEIESPVNDSYPNYPHNERLSNSDSEDYDYPIQIDNILKNASYANRSSSQKNFSISNVFERSTPRNLEVNYANNDHFPRYSNKKPVDIGTSSPERSLDHNFSRLTISDEENIYDFSSNSSGNADYSFLHKNFSSHSPANLSTKKKSFPKKIKSLSPELLFDSDEEEHLISSLSRQKTWIKTTADIKNSNHKFLEKIPNKNEFSSEILTNNLEKINCQNSESDSSFPIINKSDPKIINRNKISTYIHSSSSFSDRPLSSSPSLSSLSSKDSLVSKSISYDVEIPSFRTASVPEGNSSLSSPISDSSGEIKLNTAAEAILSQKAQHSQSEKNLNFNFSSENFEQTPEIFNSLSFTKSNSNPPIVINSEMDIKEVSSICEKSPKPKFKGSTYEIYKSLTSASQNSEIFDPISEIGLNSTLVSMSGSIPINLNNSYSSHNTSTDAIPSSLSGSIKFHKEQNEFVSDFPNSIENISPPIIHAGIHSVGKNIRKANSLNTKSTCPSHNNQSSFSEENNLPESRKSENPNFEDVNDHSPSGTDPHYYGIHKKPLPKLPENHSELLLSDGVSTPLVNYDYASADSSNLLPQEAPDTDEAYLESSITYQVHDIPLRIIKTESFNNRPLPEIPFVTANISDKALESEAPSEISDEHTSNTLKVRRPLPKPPVKKNNALQHSNSINYSELLTTSNSNTINLESNNCNITQGVENSVFLDSSAIKIDQADNYLTSNNKASSLPIIESSADNHQVQRSIPPPIPNVPRPAINPIWYKSLVSESLNQDQTESIDSENHNGLTENPTISSTPLVEMNSIIVNYGRDYSSLPTKRPKNGKFYGPRKFETKNYHSVYKNPSSYKYHKLPDPEPFQGSYFAKQTPQIQSPDIIKTEPGTSAISIKQNLSTQKFAQKFINQYTPKPFVEDTSLITSFLKYCKKPLKIGLDRYPLDRDDSPKITNNDSLLNFQRDKSTPEIENPLAEIPYSVLNSHPSYSTFSKNLIDPELPSYDMNQSKQYDEKLIQNPTSTVIKSDPIDTNIKECTKQEKINSNPKSGQEINTFQNSSNLSTDNAQSSVSDSISKSLDGVSSFYGINYVHSNDEINIISNDVSITKFNSKKLDAPLRRKSNSFIDPINPSYESKNDYLSSDLVNRSNDEITRISKRREAIMELYHTEVSYANDIGIMIEAFYNPIQKLNEPSLLDLIFGNIQTIATVSVKICSLLENVLEPARIFHNLNSVQEMYFSSQSLISKEKLNVTKKHVIVLSESKSQIIQNRTRPKVVSLKEHPAYLGNYKPVRFVPSVSVQKEEEELSGYKGDSENIRKDAMSRSNSGNSSNSPKLSVASTLYSPGISTRTKRRISSKNSFKKLCSNDSDLRYKNPEVLAYEKAQKNCKIDSEMVDEKIFSQSPVSNRARDTFIERSSKGSESRFNRFSTNITPSDFIIEGTQISPTDTSIPKKKVSNRYSFDKCFEMDKHKDSETMSKTKIKKVNSEVAMNVTKNESECELEKLENRKSKIPIEANDEQDSEAKRSEMISLDIFDSLSIGTSLMEVAGEFQENYIRYSAVHRKAVRFLKSLYDSSNAPKKLIGSESAKLNYQLNEIISECEKNPKTRRLDLQSFLFLPIQRLTRYPLLLRAILKYTNADSDDHMYLSSTIVEFDRIISEVDSRSDDLASDERLESIKKALSNSRFDNMIPDICGETLEVGKRKVLMEGKLHKVYSSRSLYGFLFNDMFLLTMVEKVNGENFYSPYLPPVNLSDLIVRRPISETGSFFYPGEVFEIYNVSTKKSINLRGPSKKLTSQWMEILSESSKIVYDAVYKKISEGLHVGNRTTIYSPEMRESLIKNTKI</sequence>
<dbReference type="Proteomes" id="UP000187455">
    <property type="component" value="Unassembled WGS sequence"/>
</dbReference>
<protein>
    <submittedName>
        <fullName evidence="6">Intersectin-1</fullName>
    </submittedName>
</protein>
<comment type="caution">
    <text evidence="6">The sequence shown here is derived from an EMBL/GenBank/DDBJ whole genome shotgun (WGS) entry which is preliminary data.</text>
</comment>
<dbReference type="InterPro" id="IPR051480">
    <property type="entry name" value="Endocytic_GEF_Adapter"/>
</dbReference>
<dbReference type="SUPFAM" id="SSF48065">
    <property type="entry name" value="DBL homology domain (DH-domain)"/>
    <property type="match status" value="2"/>
</dbReference>
<feature type="region of interest" description="Disordered" evidence="3">
    <location>
        <begin position="565"/>
        <end position="620"/>
    </location>
</feature>
<feature type="compositionally biased region" description="Basic and acidic residues" evidence="3">
    <location>
        <begin position="1374"/>
        <end position="1384"/>
    </location>
</feature>
<dbReference type="GO" id="GO:0035025">
    <property type="term" value="P:positive regulation of Rho protein signal transduction"/>
    <property type="evidence" value="ECO:0007669"/>
    <property type="project" value="TreeGrafter"/>
</dbReference>
<evidence type="ECO:0000313" key="6">
    <source>
        <dbReference type="EMBL" id="OLY82766.1"/>
    </source>
</evidence>
<evidence type="ECO:0000313" key="7">
    <source>
        <dbReference type="Proteomes" id="UP000187455"/>
    </source>
</evidence>
<evidence type="ECO:0000256" key="1">
    <source>
        <dbReference type="ARBA" id="ARBA00004496"/>
    </source>
</evidence>
<feature type="compositionally biased region" description="Polar residues" evidence="3">
    <location>
        <begin position="1106"/>
        <end position="1131"/>
    </location>
</feature>
<dbReference type="InterPro" id="IPR011993">
    <property type="entry name" value="PH-like_dom_sf"/>
</dbReference>
<keyword evidence="2" id="KW-0963">Cytoplasm</keyword>
<evidence type="ECO:0000256" key="3">
    <source>
        <dbReference type="SAM" id="MobiDB-lite"/>
    </source>
</evidence>
<name>A0A1R0H0V9_9FUNG</name>
<organism evidence="6 7">
    <name type="scientific">Smittium mucronatum</name>
    <dbReference type="NCBI Taxonomy" id="133383"/>
    <lineage>
        <taxon>Eukaryota</taxon>
        <taxon>Fungi</taxon>
        <taxon>Fungi incertae sedis</taxon>
        <taxon>Zoopagomycota</taxon>
        <taxon>Kickxellomycotina</taxon>
        <taxon>Harpellomycetes</taxon>
        <taxon>Harpellales</taxon>
        <taxon>Legeriomycetaceae</taxon>
        <taxon>Smittium</taxon>
    </lineage>
</organism>
<feature type="region of interest" description="Disordered" evidence="3">
    <location>
        <begin position="709"/>
        <end position="743"/>
    </location>
</feature>
<dbReference type="GO" id="GO:0005085">
    <property type="term" value="F:guanyl-nucleotide exchange factor activity"/>
    <property type="evidence" value="ECO:0007669"/>
    <property type="project" value="InterPro"/>
</dbReference>
<dbReference type="SUPFAM" id="SSF50729">
    <property type="entry name" value="PH domain-like"/>
    <property type="match status" value="1"/>
</dbReference>
<reference evidence="6 7" key="1">
    <citation type="journal article" date="2016" name="Mol. Biol. Evol.">
        <title>Genome-Wide Survey of Gut Fungi (Harpellales) Reveals the First Horizontally Transferred Ubiquitin Gene from a Mosquito Host.</title>
        <authorList>
            <person name="Wang Y."/>
            <person name="White M.M."/>
            <person name="Kvist S."/>
            <person name="Moncalvo J.M."/>
        </authorList>
    </citation>
    <scope>NUCLEOTIDE SEQUENCE [LARGE SCALE GENOMIC DNA]</scope>
    <source>
        <strain evidence="6 7">ALG-7-W6</strain>
    </source>
</reference>
<dbReference type="PROSITE" id="PS50010">
    <property type="entry name" value="DH_2"/>
    <property type="match status" value="1"/>
</dbReference>
<dbReference type="PANTHER" id="PTHR46006:SF6">
    <property type="entry name" value="INTERSECTIN-2 ISOFORM X1"/>
    <property type="match status" value="1"/>
</dbReference>
<dbReference type="OrthoDB" id="1716625at2759"/>